<dbReference type="PROSITE" id="PS00216">
    <property type="entry name" value="SUGAR_TRANSPORT_1"/>
    <property type="match status" value="1"/>
</dbReference>
<dbReference type="PROSITE" id="PS00217">
    <property type="entry name" value="SUGAR_TRANSPORT_2"/>
    <property type="match status" value="1"/>
</dbReference>
<evidence type="ECO:0000256" key="2">
    <source>
        <dbReference type="ARBA" id="ARBA00010992"/>
    </source>
</evidence>
<dbReference type="Pfam" id="PF00083">
    <property type="entry name" value="Sugar_tr"/>
    <property type="match status" value="1"/>
</dbReference>
<organism evidence="10">
    <name type="scientific">marine metagenome</name>
    <dbReference type="NCBI Taxonomy" id="408172"/>
    <lineage>
        <taxon>unclassified sequences</taxon>
        <taxon>metagenomes</taxon>
        <taxon>ecological metagenomes</taxon>
    </lineage>
</organism>
<proteinExistence type="inferred from homology"/>
<evidence type="ECO:0000256" key="7">
    <source>
        <dbReference type="ARBA" id="ARBA00023136"/>
    </source>
</evidence>
<evidence type="ECO:0000256" key="8">
    <source>
        <dbReference type="SAM" id="Phobius"/>
    </source>
</evidence>
<feature type="transmembrane region" description="Helical" evidence="8">
    <location>
        <begin position="81"/>
        <end position="99"/>
    </location>
</feature>
<dbReference type="PROSITE" id="PS50850">
    <property type="entry name" value="MFS"/>
    <property type="match status" value="1"/>
</dbReference>
<evidence type="ECO:0000313" key="10">
    <source>
        <dbReference type="EMBL" id="SVA27714.1"/>
    </source>
</evidence>
<dbReference type="InterPro" id="IPR003663">
    <property type="entry name" value="Sugar/inositol_transpt"/>
</dbReference>
<dbReference type="PANTHER" id="PTHR48020:SF12">
    <property type="entry name" value="PROTON MYO-INOSITOL COTRANSPORTER"/>
    <property type="match status" value="1"/>
</dbReference>
<dbReference type="CDD" id="cd17359">
    <property type="entry name" value="MFS_XylE_like"/>
    <property type="match status" value="1"/>
</dbReference>
<evidence type="ECO:0000259" key="9">
    <source>
        <dbReference type="PROSITE" id="PS50850"/>
    </source>
</evidence>
<feature type="transmembrane region" description="Helical" evidence="8">
    <location>
        <begin position="139"/>
        <end position="157"/>
    </location>
</feature>
<feature type="domain" description="Major facilitator superfamily (MFS) profile" evidence="9">
    <location>
        <begin position="15"/>
        <end position="432"/>
    </location>
</feature>
<sequence>MSIKIDTDKNQLLIFSTAAALGGLLFGFDTGVISGAIHFIKIEFNLNAYQEGFAVSNLMIACVIGALLAGPIADWTGRKKVLILCAVLFTVSAILSALPRSFTELVIARFIGGMGVGMASVVSPMYIAEISPAKIRGRLVALNQLAIVVGILLSYFSNWVLVDTGINNWRYMLVAEILPAITFLVGLFFIPESPRWLTKEGLEKEALDVLNVVAGAANADHELQEVKKSLAEKRTSLKELLHPSLRRVLIVGILFSLFAHITGIDTIIYYGPIIFLESGFKTDSALLASVMIGITNLIFTFVGMAMVDKAGRKFLLLVGLAGMGISMMLVGFCMQSDMISAKWTLLWIMTYIASFAMSIGVVIWVYLSEIYPTRVRGQALSVATMVLWLGNVILTQLFPVMMERFGGGTFYIFSFICLLAFIFTWTMVKETKGVSLEEIEEMWV</sequence>
<keyword evidence="6 8" id="KW-1133">Transmembrane helix</keyword>
<feature type="transmembrane region" description="Helical" evidence="8">
    <location>
        <begin position="285"/>
        <end position="307"/>
    </location>
</feature>
<keyword evidence="5 8" id="KW-0812">Transmembrane</keyword>
<name>A0A381UIB4_9ZZZZ</name>
<feature type="transmembrane region" description="Helical" evidence="8">
    <location>
        <begin position="52"/>
        <end position="69"/>
    </location>
</feature>
<dbReference type="InterPro" id="IPR050814">
    <property type="entry name" value="Myo-inositol_Transporter"/>
</dbReference>
<feature type="transmembrane region" description="Helical" evidence="8">
    <location>
        <begin position="379"/>
        <end position="398"/>
    </location>
</feature>
<dbReference type="PRINTS" id="PR00171">
    <property type="entry name" value="SUGRTRNSPORT"/>
</dbReference>
<dbReference type="InterPro" id="IPR020846">
    <property type="entry name" value="MFS_dom"/>
</dbReference>
<dbReference type="InterPro" id="IPR036259">
    <property type="entry name" value="MFS_trans_sf"/>
</dbReference>
<accession>A0A381UIB4</accession>
<feature type="transmembrane region" description="Helical" evidence="8">
    <location>
        <begin position="314"/>
        <end position="332"/>
    </location>
</feature>
<dbReference type="GO" id="GO:0022857">
    <property type="term" value="F:transmembrane transporter activity"/>
    <property type="evidence" value="ECO:0007669"/>
    <property type="project" value="InterPro"/>
</dbReference>
<gene>
    <name evidence="10" type="ORF">METZ01_LOCUS80568</name>
</gene>
<dbReference type="Gene3D" id="1.20.1250.20">
    <property type="entry name" value="MFS general substrate transporter like domains"/>
    <property type="match status" value="1"/>
</dbReference>
<feature type="transmembrane region" description="Helical" evidence="8">
    <location>
        <begin position="344"/>
        <end position="367"/>
    </location>
</feature>
<comment type="subcellular location">
    <subcellularLocation>
        <location evidence="1">Cell membrane</location>
        <topology evidence="1">Multi-pass membrane protein</topology>
    </subcellularLocation>
</comment>
<keyword evidence="3" id="KW-0813">Transport</keyword>
<feature type="transmembrane region" description="Helical" evidence="8">
    <location>
        <begin position="410"/>
        <end position="428"/>
    </location>
</feature>
<keyword evidence="4" id="KW-1003">Cell membrane</keyword>
<reference evidence="10" key="1">
    <citation type="submission" date="2018-05" db="EMBL/GenBank/DDBJ databases">
        <authorList>
            <person name="Lanie J.A."/>
            <person name="Ng W.-L."/>
            <person name="Kazmierczak K.M."/>
            <person name="Andrzejewski T.M."/>
            <person name="Davidsen T.M."/>
            <person name="Wayne K.J."/>
            <person name="Tettelin H."/>
            <person name="Glass J.I."/>
            <person name="Rusch D."/>
            <person name="Podicherti R."/>
            <person name="Tsui H.-C.T."/>
            <person name="Winkler M.E."/>
        </authorList>
    </citation>
    <scope>NUCLEOTIDE SEQUENCE</scope>
</reference>
<dbReference type="InterPro" id="IPR005828">
    <property type="entry name" value="MFS_sugar_transport-like"/>
</dbReference>
<feature type="transmembrane region" description="Helical" evidence="8">
    <location>
        <begin position="248"/>
        <end position="273"/>
    </location>
</feature>
<evidence type="ECO:0000256" key="1">
    <source>
        <dbReference type="ARBA" id="ARBA00004651"/>
    </source>
</evidence>
<evidence type="ECO:0000256" key="5">
    <source>
        <dbReference type="ARBA" id="ARBA00022692"/>
    </source>
</evidence>
<dbReference type="FunFam" id="1.20.1250.20:FF:000134">
    <property type="entry name" value="MFS sugar transporter protein"/>
    <property type="match status" value="1"/>
</dbReference>
<feature type="transmembrane region" description="Helical" evidence="8">
    <location>
        <begin position="169"/>
        <end position="190"/>
    </location>
</feature>
<dbReference type="PANTHER" id="PTHR48020">
    <property type="entry name" value="PROTON MYO-INOSITOL COTRANSPORTER"/>
    <property type="match status" value="1"/>
</dbReference>
<dbReference type="GO" id="GO:0005886">
    <property type="term" value="C:plasma membrane"/>
    <property type="evidence" value="ECO:0007669"/>
    <property type="project" value="UniProtKB-SubCell"/>
</dbReference>
<dbReference type="InterPro" id="IPR047984">
    <property type="entry name" value="XylE-like"/>
</dbReference>
<evidence type="ECO:0000256" key="4">
    <source>
        <dbReference type="ARBA" id="ARBA00022475"/>
    </source>
</evidence>
<protein>
    <recommendedName>
        <fullName evidence="9">Major facilitator superfamily (MFS) profile domain-containing protein</fullName>
    </recommendedName>
</protein>
<evidence type="ECO:0000256" key="6">
    <source>
        <dbReference type="ARBA" id="ARBA00022989"/>
    </source>
</evidence>
<keyword evidence="7 8" id="KW-0472">Membrane</keyword>
<dbReference type="InterPro" id="IPR005829">
    <property type="entry name" value="Sugar_transporter_CS"/>
</dbReference>
<dbReference type="AlphaFoldDB" id="A0A381UIB4"/>
<feature type="transmembrane region" description="Helical" evidence="8">
    <location>
        <begin position="105"/>
        <end position="127"/>
    </location>
</feature>
<feature type="transmembrane region" description="Helical" evidence="8">
    <location>
        <begin position="12"/>
        <end position="40"/>
    </location>
</feature>
<dbReference type="EMBL" id="UINC01006469">
    <property type="protein sequence ID" value="SVA27714.1"/>
    <property type="molecule type" value="Genomic_DNA"/>
</dbReference>
<dbReference type="SUPFAM" id="SSF103473">
    <property type="entry name" value="MFS general substrate transporter"/>
    <property type="match status" value="1"/>
</dbReference>
<evidence type="ECO:0000256" key="3">
    <source>
        <dbReference type="ARBA" id="ARBA00022448"/>
    </source>
</evidence>
<dbReference type="NCBIfam" id="TIGR00879">
    <property type="entry name" value="SP"/>
    <property type="match status" value="1"/>
</dbReference>
<comment type="similarity">
    <text evidence="2">Belongs to the major facilitator superfamily. Sugar transporter (TC 2.A.1.1) family.</text>
</comment>